<reference evidence="1" key="1">
    <citation type="journal article" date="2023" name="Front. Microbiol.">
        <title>Genomic diversity and taxonomic marker for Arcobacter species.</title>
        <authorList>
            <person name="Zhou G."/>
            <person name="Gu Y."/>
            <person name="Wang H."/>
            <person name="Chen X."/>
            <person name="Zhang X."/>
            <person name="Shao Z."/>
            <person name="Yan X."/>
            <person name="Zhang J."/>
            <person name="Zhang M."/>
        </authorList>
    </citation>
    <scope>NUCLEOTIDE SEQUENCE</scope>
    <source>
        <strain evidence="1">BJSY19SF1-2</strain>
    </source>
</reference>
<dbReference type="Proteomes" id="UP001283691">
    <property type="component" value="Unassembled WGS sequence"/>
</dbReference>
<sequence>MSYFCINKIKHFNDYEEVNFDFTLMDSKSLKDFSQFANDVVSLTIFKKQLQKNKKCYL</sequence>
<reference evidence="1" key="2">
    <citation type="submission" date="2023-07" db="EMBL/GenBank/DDBJ databases">
        <authorList>
            <person name="Zhang M."/>
            <person name="Zhou G."/>
        </authorList>
    </citation>
    <scope>NUCLEOTIDE SEQUENCE</scope>
    <source>
        <strain evidence="1">BJSY19SF1-2</strain>
    </source>
</reference>
<comment type="caution">
    <text evidence="1">The sequence shown here is derived from an EMBL/GenBank/DDBJ whole genome shotgun (WGS) entry which is preliminary data.</text>
</comment>
<protein>
    <submittedName>
        <fullName evidence="1">Uncharacterized protein</fullName>
    </submittedName>
</protein>
<dbReference type="AlphaFoldDB" id="A0AAW9DCR9"/>
<dbReference type="EMBL" id="JAUQUR010000011">
    <property type="protein sequence ID" value="MDX4070021.1"/>
    <property type="molecule type" value="Genomic_DNA"/>
</dbReference>
<evidence type="ECO:0000313" key="2">
    <source>
        <dbReference type="Proteomes" id="UP001283691"/>
    </source>
</evidence>
<name>A0AAW9DCR9_9BACT</name>
<organism evidence="1 2">
    <name type="scientific">Aliarcobacter skirrowii</name>
    <dbReference type="NCBI Taxonomy" id="28200"/>
    <lineage>
        <taxon>Bacteria</taxon>
        <taxon>Pseudomonadati</taxon>
        <taxon>Campylobacterota</taxon>
        <taxon>Epsilonproteobacteria</taxon>
        <taxon>Campylobacterales</taxon>
        <taxon>Arcobacteraceae</taxon>
        <taxon>Aliarcobacter</taxon>
    </lineage>
</organism>
<evidence type="ECO:0000313" key="1">
    <source>
        <dbReference type="EMBL" id="MDX4070021.1"/>
    </source>
</evidence>
<proteinExistence type="predicted"/>
<dbReference type="RefSeq" id="WP_319048511.1">
    <property type="nucleotide sequence ID" value="NZ_JAUQUR010000011.1"/>
</dbReference>
<accession>A0AAW9DCR9</accession>
<gene>
    <name evidence="1" type="ORF">Q6A80_09845</name>
</gene>